<reference evidence="1 2" key="1">
    <citation type="submission" date="2019-07" db="EMBL/GenBank/DDBJ databases">
        <title>Whole genome shotgun sequence of Sphingobacterium mizutaii NBRC 14946.</title>
        <authorList>
            <person name="Hosoyama A."/>
            <person name="Uohara A."/>
            <person name="Ohji S."/>
            <person name="Ichikawa N."/>
        </authorList>
    </citation>
    <scope>NUCLEOTIDE SEQUENCE [LARGE SCALE GENOMIC DNA]</scope>
    <source>
        <strain evidence="1 2">NBRC 14946</strain>
    </source>
</reference>
<dbReference type="Pfam" id="PF04402">
    <property type="entry name" value="SIMPL"/>
    <property type="match status" value="1"/>
</dbReference>
<dbReference type="Proteomes" id="UP000321676">
    <property type="component" value="Unassembled WGS sequence"/>
</dbReference>
<proteinExistence type="predicted"/>
<dbReference type="Gene3D" id="3.30.110.170">
    <property type="entry name" value="Protein of unknown function (DUF541), domain 1"/>
    <property type="match status" value="1"/>
</dbReference>
<gene>
    <name evidence="1" type="ORF">SMI01S_05390</name>
</gene>
<sequence>MNNLFKIIMKKLITLFALVGMITTLSAQTINMENTRRVATRGYAEKEVTPDIIYLSISLKEYYQDGNTKKKVAIDQLEKQLFDAAMKNGVKKEDFTVQNIYSYNAETKKKNNELLQARQYRIKVTNLNNLNPMLEEVDAKGLQSTNISGYDHSQKKEIEKELKTLAVRDARTNAEILAAADAENVGKVIMINDNSSMSWNDILPQPRMYAMSAKARNNEMDAADQGLDLEVKQIKLTCNIDAVFALK</sequence>
<organism evidence="1 2">
    <name type="scientific">Sphingobacterium mizutaii NBRC 14946 = DSM 11724</name>
    <dbReference type="NCBI Taxonomy" id="1220576"/>
    <lineage>
        <taxon>Bacteria</taxon>
        <taxon>Pseudomonadati</taxon>
        <taxon>Bacteroidota</taxon>
        <taxon>Sphingobacteriia</taxon>
        <taxon>Sphingobacteriales</taxon>
        <taxon>Sphingobacteriaceae</taxon>
        <taxon>Sphingobacterium</taxon>
    </lineage>
</organism>
<dbReference type="InterPro" id="IPR052022">
    <property type="entry name" value="26kDa_periplasmic_antigen"/>
</dbReference>
<protein>
    <recommendedName>
        <fullName evidence="3">SIMPL domain-containing protein</fullName>
    </recommendedName>
</protein>
<evidence type="ECO:0008006" key="3">
    <source>
        <dbReference type="Google" id="ProtNLM"/>
    </source>
</evidence>
<dbReference type="InterPro" id="IPR007497">
    <property type="entry name" value="SIMPL/DUF541"/>
</dbReference>
<accession>A0ABQ0VZ72</accession>
<name>A0ABQ0VZ72_9SPHI</name>
<dbReference type="EMBL" id="BJXH01000002">
    <property type="protein sequence ID" value="GEM66933.1"/>
    <property type="molecule type" value="Genomic_DNA"/>
</dbReference>
<dbReference type="PANTHER" id="PTHR34387:SF1">
    <property type="entry name" value="PERIPLASMIC IMMUNOGENIC PROTEIN"/>
    <property type="match status" value="1"/>
</dbReference>
<comment type="caution">
    <text evidence="1">The sequence shown here is derived from an EMBL/GenBank/DDBJ whole genome shotgun (WGS) entry which is preliminary data.</text>
</comment>
<dbReference type="Gene3D" id="3.30.70.2970">
    <property type="entry name" value="Protein of unknown function (DUF541), domain 2"/>
    <property type="match status" value="1"/>
</dbReference>
<dbReference type="PANTHER" id="PTHR34387">
    <property type="entry name" value="SLR1258 PROTEIN"/>
    <property type="match status" value="1"/>
</dbReference>
<keyword evidence="2" id="KW-1185">Reference proteome</keyword>
<evidence type="ECO:0000313" key="2">
    <source>
        <dbReference type="Proteomes" id="UP000321676"/>
    </source>
</evidence>
<evidence type="ECO:0000313" key="1">
    <source>
        <dbReference type="EMBL" id="GEM66933.1"/>
    </source>
</evidence>